<evidence type="ECO:0000256" key="5">
    <source>
        <dbReference type="ARBA" id="ARBA00067668"/>
    </source>
</evidence>
<evidence type="ECO:0000313" key="9">
    <source>
        <dbReference type="Proteomes" id="UP000078543"/>
    </source>
</evidence>
<feature type="domain" description="AMP-dependent synthetase/ligase" evidence="6">
    <location>
        <begin position="26"/>
        <end position="364"/>
    </location>
</feature>
<dbReference type="InterPro" id="IPR042099">
    <property type="entry name" value="ANL_N_sf"/>
</dbReference>
<dbReference type="Pfam" id="PF00501">
    <property type="entry name" value="AMP-binding"/>
    <property type="match status" value="1"/>
</dbReference>
<keyword evidence="2" id="KW-0436">Ligase</keyword>
<dbReference type="Gene3D" id="3.40.50.12780">
    <property type="entry name" value="N-terminal domain of ligase-like"/>
    <property type="match status" value="1"/>
</dbReference>
<dbReference type="EC" id="6.2.1.44" evidence="4"/>
<dbReference type="InterPro" id="IPR045851">
    <property type="entry name" value="AMP-bd_C_sf"/>
</dbReference>
<evidence type="ECO:0000256" key="1">
    <source>
        <dbReference type="ARBA" id="ARBA00006432"/>
    </source>
</evidence>
<comment type="catalytic activity">
    <reaction evidence="3">
        <text>3-(methylsulfanyl)propanoate + ATP + CoA = 3-(methylsulfanyl)propanoyl-CoA + AMP + diphosphate</text>
        <dbReference type="Rhea" id="RHEA:43052"/>
        <dbReference type="ChEBI" id="CHEBI:30616"/>
        <dbReference type="ChEBI" id="CHEBI:33019"/>
        <dbReference type="ChEBI" id="CHEBI:49016"/>
        <dbReference type="ChEBI" id="CHEBI:57287"/>
        <dbReference type="ChEBI" id="CHEBI:82815"/>
        <dbReference type="ChEBI" id="CHEBI:456215"/>
        <dbReference type="EC" id="6.2.1.44"/>
    </reaction>
    <physiologicalReaction direction="left-to-right" evidence="3">
        <dbReference type="Rhea" id="RHEA:43053"/>
    </physiologicalReaction>
</comment>
<evidence type="ECO:0000256" key="4">
    <source>
        <dbReference type="ARBA" id="ARBA00066616"/>
    </source>
</evidence>
<comment type="similarity">
    <text evidence="1">Belongs to the ATP-dependent AMP-binding enzyme family.</text>
</comment>
<proteinExistence type="inferred from homology"/>
<dbReference type="InterPro" id="IPR000873">
    <property type="entry name" value="AMP-dep_synth/lig_dom"/>
</dbReference>
<dbReference type="Proteomes" id="UP000078543">
    <property type="component" value="Unassembled WGS sequence"/>
</dbReference>
<dbReference type="NCBIfam" id="NF005702">
    <property type="entry name" value="PRK07514.1"/>
    <property type="match status" value="1"/>
</dbReference>
<comment type="caution">
    <text evidence="8">The sequence shown here is derived from an EMBL/GenBank/DDBJ whole genome shotgun (WGS) entry which is preliminary data.</text>
</comment>
<dbReference type="FunFam" id="3.30.300.30:FF:000008">
    <property type="entry name" value="2,3-dihydroxybenzoate-AMP ligase"/>
    <property type="match status" value="1"/>
</dbReference>
<dbReference type="CDD" id="cd05941">
    <property type="entry name" value="MCS"/>
    <property type="match status" value="1"/>
</dbReference>
<dbReference type="GO" id="GO:0031956">
    <property type="term" value="F:medium-chain fatty acid-CoA ligase activity"/>
    <property type="evidence" value="ECO:0007669"/>
    <property type="project" value="TreeGrafter"/>
</dbReference>
<sequence>MGANLYELFHSRFPADRTLPFIEVPDGPIWSYGQLEALSARYAHALVAAGTEPGDRVAVQVDKSPEAIFLYLACLRAGAVLLPLNTAYQSDELAYFLKDAAPRVVVCQPARLPELQRLVGEAGIEATVLTLGADGTGSLTEAASDQPGSFATCARAGDDIAAILYSSGTTGRPKGAMMSHTNLGANATTLHKLWGFLPGDVLLHALPIFHTHGLFVATNCVLLNGTKMIFCPKFDADQVLDLLPRATVFMGVPTFYTRLVASPRLTPDLCRNMRLFISGSAPLLVETFTAFKEKAGHTILERYGMTEGGMFTSNPLVGERKPGTVGPALPDMDIRVADEQGGILPQGEVGIIEVKGPNVFQGYWNMPEKTKAEFTPDGFFKTGDVGFIDADGYVSIVGRAKDLIISGGYNVYPKEVEDAIDRMAGVVESAVVGMPHPDFGEAGLAIIVGAKDCALTPEAVIKDLKGRLANYKVPKQVVFVPDLPRNAMGKVQKNVLRESYKDQWAAQQEKAS</sequence>
<dbReference type="Pfam" id="PF13193">
    <property type="entry name" value="AMP-binding_C"/>
    <property type="match status" value="1"/>
</dbReference>
<dbReference type="Gene3D" id="3.30.300.30">
    <property type="match status" value="1"/>
</dbReference>
<evidence type="ECO:0000256" key="2">
    <source>
        <dbReference type="ARBA" id="ARBA00022598"/>
    </source>
</evidence>
<evidence type="ECO:0000259" key="7">
    <source>
        <dbReference type="Pfam" id="PF13193"/>
    </source>
</evidence>
<gene>
    <name evidence="8" type="ORF">A6A05_12415</name>
</gene>
<dbReference type="GO" id="GO:0006631">
    <property type="term" value="P:fatty acid metabolic process"/>
    <property type="evidence" value="ECO:0007669"/>
    <property type="project" value="TreeGrafter"/>
</dbReference>
<dbReference type="InterPro" id="IPR020845">
    <property type="entry name" value="AMP-binding_CS"/>
</dbReference>
<evidence type="ECO:0000313" key="8">
    <source>
        <dbReference type="EMBL" id="OAN50462.1"/>
    </source>
</evidence>
<evidence type="ECO:0000259" key="6">
    <source>
        <dbReference type="Pfam" id="PF00501"/>
    </source>
</evidence>
<evidence type="ECO:0000256" key="3">
    <source>
        <dbReference type="ARBA" id="ARBA00051915"/>
    </source>
</evidence>
<dbReference type="OrthoDB" id="9803968at2"/>
<feature type="domain" description="AMP-binding enzyme C-terminal" evidence="7">
    <location>
        <begin position="415"/>
        <end position="490"/>
    </location>
</feature>
<dbReference type="SUPFAM" id="SSF56801">
    <property type="entry name" value="Acetyl-CoA synthetase-like"/>
    <property type="match status" value="1"/>
</dbReference>
<dbReference type="STRING" id="1437059.A6A05_12415"/>
<accession>A0A178MNU0</accession>
<dbReference type="RefSeq" id="WP_068500350.1">
    <property type="nucleotide sequence ID" value="NZ_LWQU01000139.1"/>
</dbReference>
<name>A0A178MNU0_9PROT</name>
<keyword evidence="9" id="KW-1185">Reference proteome</keyword>
<dbReference type="AlphaFoldDB" id="A0A178MNU0"/>
<organism evidence="8 9">
    <name type="scientific">Magnetospirillum moscoviense</name>
    <dbReference type="NCBI Taxonomy" id="1437059"/>
    <lineage>
        <taxon>Bacteria</taxon>
        <taxon>Pseudomonadati</taxon>
        <taxon>Pseudomonadota</taxon>
        <taxon>Alphaproteobacteria</taxon>
        <taxon>Rhodospirillales</taxon>
        <taxon>Rhodospirillaceae</taxon>
        <taxon>Magnetospirillum</taxon>
    </lineage>
</organism>
<dbReference type="PROSITE" id="PS00455">
    <property type="entry name" value="AMP_BINDING"/>
    <property type="match status" value="1"/>
</dbReference>
<dbReference type="PANTHER" id="PTHR43201">
    <property type="entry name" value="ACYL-COA SYNTHETASE"/>
    <property type="match status" value="1"/>
</dbReference>
<reference evidence="8 9" key="1">
    <citation type="submission" date="2016-04" db="EMBL/GenBank/DDBJ databases">
        <title>Draft genome sequence of freshwater magnetotactic bacteria Magnetospirillum marisnigri SP-1 and Magnetospirillum moscoviense BB-1.</title>
        <authorList>
            <person name="Koziaeva V."/>
            <person name="Dziuba M.V."/>
            <person name="Ivanov T.M."/>
            <person name="Kuznetsov B."/>
            <person name="Grouzdev D.S."/>
        </authorList>
    </citation>
    <scope>NUCLEOTIDE SEQUENCE [LARGE SCALE GENOMIC DNA]</scope>
    <source>
        <strain evidence="8 9">BB-1</strain>
    </source>
</reference>
<dbReference type="InterPro" id="IPR025110">
    <property type="entry name" value="AMP-bd_C"/>
</dbReference>
<protein>
    <recommendedName>
        <fullName evidence="5">3-methylmercaptopropionyl-CoA ligase</fullName>
        <ecNumber evidence="4">6.2.1.44</ecNumber>
    </recommendedName>
</protein>
<dbReference type="PANTHER" id="PTHR43201:SF8">
    <property type="entry name" value="ACYL-COA SYNTHETASE FAMILY MEMBER 3"/>
    <property type="match status" value="1"/>
</dbReference>
<dbReference type="EMBL" id="LWQU01000139">
    <property type="protein sequence ID" value="OAN50462.1"/>
    <property type="molecule type" value="Genomic_DNA"/>
</dbReference>